<evidence type="ECO:0000256" key="3">
    <source>
        <dbReference type="ARBA" id="ARBA00023212"/>
    </source>
</evidence>
<evidence type="ECO:0000256" key="2">
    <source>
        <dbReference type="ARBA" id="ARBA00022490"/>
    </source>
</evidence>
<comment type="similarity">
    <text evidence="5">Belongs to the CIMIP2 family.</text>
</comment>
<organism evidence="8">
    <name type="scientific">Timema douglasi</name>
    <name type="common">Walking stick</name>
    <dbReference type="NCBI Taxonomy" id="61478"/>
    <lineage>
        <taxon>Eukaryota</taxon>
        <taxon>Metazoa</taxon>
        <taxon>Ecdysozoa</taxon>
        <taxon>Arthropoda</taxon>
        <taxon>Hexapoda</taxon>
        <taxon>Insecta</taxon>
        <taxon>Pterygota</taxon>
        <taxon>Neoptera</taxon>
        <taxon>Polyneoptera</taxon>
        <taxon>Phasmatodea</taxon>
        <taxon>Timematodea</taxon>
        <taxon>Timematoidea</taxon>
        <taxon>Timematidae</taxon>
        <taxon>Timema</taxon>
    </lineage>
</organism>
<dbReference type="Pfam" id="PF10629">
    <property type="entry name" value="CMI2B-like"/>
    <property type="match status" value="1"/>
</dbReference>
<keyword evidence="4" id="KW-0966">Cell projection</keyword>
<dbReference type="GO" id="GO:0015630">
    <property type="term" value="C:microtubule cytoskeleton"/>
    <property type="evidence" value="ECO:0007669"/>
    <property type="project" value="UniProtKB-ARBA"/>
</dbReference>
<evidence type="ECO:0000259" key="7">
    <source>
        <dbReference type="Pfam" id="PF10629"/>
    </source>
</evidence>
<evidence type="ECO:0000256" key="1">
    <source>
        <dbReference type="ARBA" id="ARBA00004430"/>
    </source>
</evidence>
<gene>
    <name evidence="8" type="ORF">TDIB3V08_LOCUS660</name>
</gene>
<dbReference type="AlphaFoldDB" id="A0A7R8V9W9"/>
<accession>A0A7R8V9W9</accession>
<protein>
    <recommendedName>
        <fullName evidence="7">Ciliary microtubule inner protein 2A-C-like domain-containing protein</fullName>
    </recommendedName>
</protein>
<feature type="region of interest" description="Disordered" evidence="6">
    <location>
        <begin position="137"/>
        <end position="156"/>
    </location>
</feature>
<keyword evidence="2" id="KW-0963">Cytoplasm</keyword>
<dbReference type="InterPro" id="IPR018902">
    <property type="entry name" value="CMI2A-C-like_dom"/>
</dbReference>
<evidence type="ECO:0000256" key="4">
    <source>
        <dbReference type="ARBA" id="ARBA00023273"/>
    </source>
</evidence>
<sequence length="243" mass="27260">MMVTIPSGLVSKSRPSAFHKDPKFSESTVLPFLPQGEFQSSRCSAQENQSKLRTNRLKSVCMAFDNACALQPEASRQLRLSLWEDLKKRTRICMEGEWKTIKEKPPPVHPTEIRISISPSSAVELNTTSALANYATEASSHRPPFDQTHTRQVPSNSRTCRYTGHCPTLKFRFGKRYGANTKDALQISESLGLKQDKHEVGEPGQEHVSQVSDFSDMLVQVKVMVPHWPQVSDGILPKNDTPK</sequence>
<name>A0A7R8V9W9_TIMDO</name>
<keyword evidence="3" id="KW-0206">Cytoskeleton</keyword>
<proteinExistence type="inferred from homology"/>
<dbReference type="EMBL" id="OA564414">
    <property type="protein sequence ID" value="CAD7194233.1"/>
    <property type="molecule type" value="Genomic_DNA"/>
</dbReference>
<evidence type="ECO:0000256" key="6">
    <source>
        <dbReference type="SAM" id="MobiDB-lite"/>
    </source>
</evidence>
<feature type="domain" description="Ciliary microtubule inner protein 2A-C-like" evidence="7">
    <location>
        <begin position="162"/>
        <end position="201"/>
    </location>
</feature>
<evidence type="ECO:0000256" key="5">
    <source>
        <dbReference type="ARBA" id="ARBA00035661"/>
    </source>
</evidence>
<dbReference type="GO" id="GO:0005930">
    <property type="term" value="C:axoneme"/>
    <property type="evidence" value="ECO:0007669"/>
    <property type="project" value="UniProtKB-SubCell"/>
</dbReference>
<evidence type="ECO:0000313" key="8">
    <source>
        <dbReference type="EMBL" id="CAD7194233.1"/>
    </source>
</evidence>
<reference evidence="8" key="1">
    <citation type="submission" date="2020-11" db="EMBL/GenBank/DDBJ databases">
        <authorList>
            <person name="Tran Van P."/>
        </authorList>
    </citation>
    <scope>NUCLEOTIDE SEQUENCE</scope>
</reference>
<comment type="subcellular location">
    <subcellularLocation>
        <location evidence="1">Cytoplasm</location>
        <location evidence="1">Cytoskeleton</location>
        <location evidence="1">Cilium axoneme</location>
    </subcellularLocation>
</comment>